<evidence type="ECO:0000313" key="11">
    <source>
        <dbReference type="Proteomes" id="UP001163046"/>
    </source>
</evidence>
<proteinExistence type="inferred from homology"/>
<evidence type="ECO:0000256" key="8">
    <source>
        <dbReference type="RuleBase" id="RU367011"/>
    </source>
</evidence>
<evidence type="ECO:0000256" key="6">
    <source>
        <dbReference type="ARBA" id="ARBA00023239"/>
    </source>
</evidence>
<reference evidence="10" key="1">
    <citation type="submission" date="2023-01" db="EMBL/GenBank/DDBJ databases">
        <title>Genome assembly of the deep-sea coral Lophelia pertusa.</title>
        <authorList>
            <person name="Herrera S."/>
            <person name="Cordes E."/>
        </authorList>
    </citation>
    <scope>NUCLEOTIDE SEQUENCE</scope>
    <source>
        <strain evidence="10">USNM1676648</strain>
        <tissue evidence="10">Polyp</tissue>
    </source>
</reference>
<dbReference type="PANTHER" id="PTHR18952:SF265">
    <property type="entry name" value="CARBONIC ANHYDRASE"/>
    <property type="match status" value="1"/>
</dbReference>
<dbReference type="SMART" id="SM01057">
    <property type="entry name" value="Carb_anhydrase"/>
    <property type="match status" value="1"/>
</dbReference>
<dbReference type="PROSITE" id="PS00162">
    <property type="entry name" value="ALPHA_CA_1"/>
    <property type="match status" value="1"/>
</dbReference>
<evidence type="ECO:0000259" key="9">
    <source>
        <dbReference type="PROSITE" id="PS51144"/>
    </source>
</evidence>
<dbReference type="GO" id="GO:0008270">
    <property type="term" value="F:zinc ion binding"/>
    <property type="evidence" value="ECO:0007669"/>
    <property type="project" value="UniProtKB-UniRule"/>
</dbReference>
<comment type="cofactor">
    <cofactor evidence="8">
        <name>Zn(2+)</name>
        <dbReference type="ChEBI" id="CHEBI:29105"/>
    </cofactor>
</comment>
<keyword evidence="5 8" id="KW-0862">Zinc</keyword>
<evidence type="ECO:0000256" key="7">
    <source>
        <dbReference type="ARBA" id="ARBA00048348"/>
    </source>
</evidence>
<comment type="caution">
    <text evidence="10">The sequence shown here is derived from an EMBL/GenBank/DDBJ whole genome shotgun (WGS) entry which is preliminary data.</text>
</comment>
<dbReference type="Pfam" id="PF00194">
    <property type="entry name" value="Carb_anhydrase"/>
    <property type="match status" value="1"/>
</dbReference>
<protein>
    <recommendedName>
        <fullName evidence="3 8">Carbonic anhydrase</fullName>
        <ecNumber evidence="3 8">4.2.1.1</ecNumber>
    </recommendedName>
</protein>
<feature type="domain" description="Alpha-carbonic anhydrase" evidence="9">
    <location>
        <begin position="13"/>
        <end position="289"/>
    </location>
</feature>
<sequence length="490" mass="54587">MAAFCPKCTKSSGPWSYHSPEGASTWKHHYPNCSGHKQSPVNIVPKETIYEAGLADLTINYATNVSAQLQNNGHSVQATFSTGKSNISGGGLPSRFRAAQMHFHWGSENSRGSEHQIAGRKYPMEVHIVHYNVEKYPNVSTAMTEADGLAVLGILVEVQARDNPVLDVIVERLAEIPYKYDHVGIHSLEPLLFIPHDFSQYYTYKGSLTTPDVLKACNVQPLNGRSVTRSFKRPPFVCGKTSNTTMACLGLADDKAVFYEATVNVCTLPAIVTLEVSQPDIGFNFAGSFYTDIKPPRKIGNLDYGFSLEMHSHVRETDLGTLHVSISQVHPLSTNHREDLVSADFKEDVCQLGRCIAPSCNKHWCDGTAIGFNNDTLYIGFSSTFRDLTAANPSVDVNFYRNESGTWHRTASETFANNEEKRVHLMGTFVDSHSSVRRRRMSVESSQWEFVTFKAKISKASNKVLYQLLMVPSAGLYYRVLKDEYTLGLY</sequence>
<dbReference type="InterPro" id="IPR023561">
    <property type="entry name" value="Carbonic_anhydrase_a-class"/>
</dbReference>
<keyword evidence="11" id="KW-1185">Reference proteome</keyword>
<keyword evidence="6 8" id="KW-0456">Lyase</keyword>
<name>A0A9W9ZDH8_9CNID</name>
<dbReference type="SUPFAM" id="SSF51069">
    <property type="entry name" value="Carbonic anhydrase"/>
    <property type="match status" value="1"/>
</dbReference>
<comment type="catalytic activity">
    <reaction evidence="7 8">
        <text>hydrogencarbonate + H(+) = CO2 + H2O</text>
        <dbReference type="Rhea" id="RHEA:10748"/>
        <dbReference type="ChEBI" id="CHEBI:15377"/>
        <dbReference type="ChEBI" id="CHEBI:15378"/>
        <dbReference type="ChEBI" id="CHEBI:16526"/>
        <dbReference type="ChEBI" id="CHEBI:17544"/>
        <dbReference type="EC" id="4.2.1.1"/>
    </reaction>
</comment>
<dbReference type="GO" id="GO:0004089">
    <property type="term" value="F:carbonate dehydratase activity"/>
    <property type="evidence" value="ECO:0007669"/>
    <property type="project" value="UniProtKB-UniRule"/>
</dbReference>
<comment type="function">
    <text evidence="1 8">Reversible hydration of carbon dioxide.</text>
</comment>
<evidence type="ECO:0000256" key="1">
    <source>
        <dbReference type="ARBA" id="ARBA00002904"/>
    </source>
</evidence>
<dbReference type="EC" id="4.2.1.1" evidence="3 8"/>
<keyword evidence="4 8" id="KW-0479">Metal-binding</keyword>
<organism evidence="10 11">
    <name type="scientific">Desmophyllum pertusum</name>
    <dbReference type="NCBI Taxonomy" id="174260"/>
    <lineage>
        <taxon>Eukaryota</taxon>
        <taxon>Metazoa</taxon>
        <taxon>Cnidaria</taxon>
        <taxon>Anthozoa</taxon>
        <taxon>Hexacorallia</taxon>
        <taxon>Scleractinia</taxon>
        <taxon>Caryophylliina</taxon>
        <taxon>Caryophylliidae</taxon>
        <taxon>Desmophyllum</taxon>
    </lineage>
</organism>
<evidence type="ECO:0000256" key="5">
    <source>
        <dbReference type="ARBA" id="ARBA00022833"/>
    </source>
</evidence>
<dbReference type="PROSITE" id="PS51144">
    <property type="entry name" value="ALPHA_CA_2"/>
    <property type="match status" value="1"/>
</dbReference>
<dbReference type="InterPro" id="IPR018338">
    <property type="entry name" value="Carbonic_anhydrase_a-class_CS"/>
</dbReference>
<dbReference type="GO" id="GO:0005886">
    <property type="term" value="C:plasma membrane"/>
    <property type="evidence" value="ECO:0007669"/>
    <property type="project" value="TreeGrafter"/>
</dbReference>
<dbReference type="EMBL" id="MU826368">
    <property type="protein sequence ID" value="KAJ7378174.1"/>
    <property type="molecule type" value="Genomic_DNA"/>
</dbReference>
<evidence type="ECO:0000313" key="10">
    <source>
        <dbReference type="EMBL" id="KAJ7378174.1"/>
    </source>
</evidence>
<evidence type="ECO:0000256" key="3">
    <source>
        <dbReference type="ARBA" id="ARBA00012925"/>
    </source>
</evidence>
<dbReference type="Gene3D" id="3.10.200.10">
    <property type="entry name" value="Alpha carbonic anhydrase"/>
    <property type="match status" value="1"/>
</dbReference>
<dbReference type="AlphaFoldDB" id="A0A9W9ZDH8"/>
<comment type="similarity">
    <text evidence="2 8">Belongs to the alpha-carbonic anhydrase family.</text>
</comment>
<evidence type="ECO:0000256" key="4">
    <source>
        <dbReference type="ARBA" id="ARBA00022723"/>
    </source>
</evidence>
<dbReference type="PANTHER" id="PTHR18952">
    <property type="entry name" value="CARBONIC ANHYDRASE"/>
    <property type="match status" value="1"/>
</dbReference>
<accession>A0A9W9ZDH8</accession>
<dbReference type="OrthoDB" id="429145at2759"/>
<gene>
    <name evidence="10" type="ORF">OS493_024119</name>
</gene>
<dbReference type="CDD" id="cd00326">
    <property type="entry name" value="alpha_CA"/>
    <property type="match status" value="1"/>
</dbReference>
<dbReference type="Proteomes" id="UP001163046">
    <property type="component" value="Unassembled WGS sequence"/>
</dbReference>
<evidence type="ECO:0000256" key="2">
    <source>
        <dbReference type="ARBA" id="ARBA00010718"/>
    </source>
</evidence>
<dbReference type="InterPro" id="IPR036398">
    <property type="entry name" value="CA_dom_sf"/>
</dbReference>
<dbReference type="InterPro" id="IPR001148">
    <property type="entry name" value="CA_dom"/>
</dbReference>